<accession>A0ABD5WMW8</accession>
<proteinExistence type="predicted"/>
<sequence length="190" mass="21461">MEGTTSNNWLPAGNPNEYLPLESRNIQDLPVPDYYVEGVDIDIEPKEGETIPGQVAMDFEMSDPEYNEYAGGFRCQASLDMQLFTEGNAPWQVEGEDETEQFGEASMETIVFVSGPYSRFEEYIETWDANGYEALDEEFIYHLESGILQHVITPIGDLLSNSYSGVVPRMIFTPRFDEQDANEETPTGNE</sequence>
<organism evidence="1 2">
    <name type="scientific">Halorussus caseinilyticus</name>
    <dbReference type="NCBI Taxonomy" id="3034025"/>
    <lineage>
        <taxon>Archaea</taxon>
        <taxon>Methanobacteriati</taxon>
        <taxon>Methanobacteriota</taxon>
        <taxon>Stenosarchaea group</taxon>
        <taxon>Halobacteria</taxon>
        <taxon>Halobacteriales</taxon>
        <taxon>Haladaptataceae</taxon>
        <taxon>Halorussus</taxon>
    </lineage>
</organism>
<keyword evidence="2" id="KW-1185">Reference proteome</keyword>
<dbReference type="GeneID" id="79304809"/>
<dbReference type="EMBL" id="JBHSZH010000005">
    <property type="protein sequence ID" value="MFC7081851.1"/>
    <property type="molecule type" value="Genomic_DNA"/>
</dbReference>
<evidence type="ECO:0000313" key="1">
    <source>
        <dbReference type="EMBL" id="MFC7081851.1"/>
    </source>
</evidence>
<evidence type="ECO:0000313" key="2">
    <source>
        <dbReference type="Proteomes" id="UP001596407"/>
    </source>
</evidence>
<comment type="caution">
    <text evidence="1">The sequence shown here is derived from an EMBL/GenBank/DDBJ whole genome shotgun (WGS) entry which is preliminary data.</text>
</comment>
<reference evidence="1 2" key="1">
    <citation type="journal article" date="2019" name="Int. J. Syst. Evol. Microbiol.">
        <title>The Global Catalogue of Microorganisms (GCM) 10K type strain sequencing project: providing services to taxonomists for standard genome sequencing and annotation.</title>
        <authorList>
            <consortium name="The Broad Institute Genomics Platform"/>
            <consortium name="The Broad Institute Genome Sequencing Center for Infectious Disease"/>
            <person name="Wu L."/>
            <person name="Ma J."/>
        </authorList>
    </citation>
    <scope>NUCLEOTIDE SEQUENCE [LARGE SCALE GENOMIC DNA]</scope>
    <source>
        <strain evidence="1 2">DT72</strain>
    </source>
</reference>
<dbReference type="AlphaFoldDB" id="A0ABD5WMW8"/>
<protein>
    <submittedName>
        <fullName evidence="1">Uncharacterized protein</fullName>
    </submittedName>
</protein>
<name>A0ABD5WMW8_9EURY</name>
<gene>
    <name evidence="1" type="ORF">ACFQJ6_18880</name>
</gene>
<dbReference type="RefSeq" id="WP_276280187.1">
    <property type="nucleotide sequence ID" value="NZ_CP119809.1"/>
</dbReference>
<dbReference type="Proteomes" id="UP001596407">
    <property type="component" value="Unassembled WGS sequence"/>
</dbReference>